<protein>
    <submittedName>
        <fullName evidence="1">Uncharacterized protein</fullName>
    </submittedName>
</protein>
<dbReference type="AlphaFoldDB" id="A0A6F9KRK5"/>
<organism evidence="1">
    <name type="scientific">Campylobacter jejuni</name>
    <dbReference type="NCBI Taxonomy" id="197"/>
    <lineage>
        <taxon>Bacteria</taxon>
        <taxon>Pseudomonadati</taxon>
        <taxon>Campylobacterota</taxon>
        <taxon>Epsilonproteobacteria</taxon>
        <taxon>Campylobacterales</taxon>
        <taxon>Campylobacteraceae</taxon>
        <taxon>Campylobacter</taxon>
    </lineage>
</organism>
<proteinExistence type="predicted"/>
<gene>
    <name evidence="1" type="ORF">GZ688_000153</name>
</gene>
<accession>A0A6F9KRK5</accession>
<reference evidence="1" key="1">
    <citation type="submission" date="2020-02" db="EMBL/GenBank/DDBJ databases">
        <authorList>
            <consortium name="NARMS: The National Antimicrobial Resistance Monitoring System"/>
        </authorList>
    </citation>
    <scope>NUCLEOTIDE SEQUENCE</scope>
    <source>
        <strain evidence="1">FSIS12028081</strain>
    </source>
</reference>
<dbReference type="EMBL" id="AANLQP010000001">
    <property type="protein sequence ID" value="EDP4497997.1"/>
    <property type="molecule type" value="Genomic_DNA"/>
</dbReference>
<comment type="caution">
    <text evidence="1">The sequence shown here is derived from an EMBL/GenBank/DDBJ whole genome shotgun (WGS) entry which is preliminary data.</text>
</comment>
<sequence length="104" mass="12395">MAIINFMYFLDLLSLMSEIKKEILIENQHELLKYLSHLGENEKFDSNKCFEALNNIDENYFICIGLINKEEQKEFCKNIFIILKTKWSSFSSCFVKIYNFLTCN</sequence>
<evidence type="ECO:0000313" key="1">
    <source>
        <dbReference type="EMBL" id="EDP4497997.1"/>
    </source>
</evidence>
<name>A0A6F9KRK5_CAMJU</name>